<dbReference type="EMBL" id="PXYI01000002">
    <property type="protein sequence ID" value="PSJ42141.1"/>
    <property type="molecule type" value="Genomic_DNA"/>
</dbReference>
<reference evidence="1 2" key="1">
    <citation type="submission" date="2018-03" db="EMBL/GenBank/DDBJ databases">
        <title>The draft genome of Sphingosinicella sp. GL-C-18.</title>
        <authorList>
            <person name="Liu L."/>
            <person name="Li L."/>
            <person name="Liang L."/>
            <person name="Zhang X."/>
            <person name="Wang T."/>
        </authorList>
    </citation>
    <scope>NUCLEOTIDE SEQUENCE [LARGE SCALE GENOMIC DNA]</scope>
    <source>
        <strain evidence="1 2">GL-C-18</strain>
    </source>
</reference>
<sequence length="78" mass="8615">MSSNEVEIQLGQPTYSPPRGAWVYNITIAIPRIEQDYSIAIAVKESVAEAHREKVALELLSEICQMIADQADRDAAAQ</sequence>
<organism evidence="1 2">
    <name type="scientific">Allosphingosinicella deserti</name>
    <dbReference type="NCBI Taxonomy" id="2116704"/>
    <lineage>
        <taxon>Bacteria</taxon>
        <taxon>Pseudomonadati</taxon>
        <taxon>Pseudomonadota</taxon>
        <taxon>Alphaproteobacteria</taxon>
        <taxon>Sphingomonadales</taxon>
        <taxon>Sphingomonadaceae</taxon>
        <taxon>Allosphingosinicella</taxon>
    </lineage>
</organism>
<name>A0A2P7QVZ4_9SPHN</name>
<keyword evidence="2" id="KW-1185">Reference proteome</keyword>
<proteinExistence type="predicted"/>
<dbReference type="Proteomes" id="UP000241167">
    <property type="component" value="Unassembled WGS sequence"/>
</dbReference>
<comment type="caution">
    <text evidence="1">The sequence shown here is derived from an EMBL/GenBank/DDBJ whole genome shotgun (WGS) entry which is preliminary data.</text>
</comment>
<evidence type="ECO:0000313" key="2">
    <source>
        <dbReference type="Proteomes" id="UP000241167"/>
    </source>
</evidence>
<gene>
    <name evidence="1" type="ORF">C7I55_07865</name>
</gene>
<evidence type="ECO:0000313" key="1">
    <source>
        <dbReference type="EMBL" id="PSJ42141.1"/>
    </source>
</evidence>
<dbReference type="RefSeq" id="WP_106512308.1">
    <property type="nucleotide sequence ID" value="NZ_PXYI01000002.1"/>
</dbReference>
<accession>A0A2P7QVZ4</accession>
<protein>
    <submittedName>
        <fullName evidence="1">Uncharacterized protein</fullName>
    </submittedName>
</protein>
<dbReference type="AlphaFoldDB" id="A0A2P7QVZ4"/>